<evidence type="ECO:0000313" key="4">
    <source>
        <dbReference type="Proteomes" id="UP000886758"/>
    </source>
</evidence>
<keyword evidence="1" id="KW-0812">Transmembrane</keyword>
<name>A0A9D1KIF0_9MOLU</name>
<proteinExistence type="predicted"/>
<protein>
    <recommendedName>
        <fullName evidence="5">DUF5011 domain-containing protein</fullName>
    </recommendedName>
</protein>
<dbReference type="InterPro" id="IPR013783">
    <property type="entry name" value="Ig-like_fold"/>
</dbReference>
<dbReference type="EMBL" id="DVLF01000138">
    <property type="protein sequence ID" value="HIT50255.1"/>
    <property type="molecule type" value="Genomic_DNA"/>
</dbReference>
<accession>A0A9D1KIF0</accession>
<feature type="transmembrane region" description="Helical" evidence="1">
    <location>
        <begin position="444"/>
        <end position="462"/>
    </location>
</feature>
<evidence type="ECO:0000256" key="2">
    <source>
        <dbReference type="SAM" id="SignalP"/>
    </source>
</evidence>
<gene>
    <name evidence="3" type="ORF">IAD46_04435</name>
</gene>
<sequence length="466" mass="53388">MRFFKWGLGLFFFLLLSFKSNAASWHFEWEQTYIEVPLYANIDLYVTIPFARLYKDNHLLEDAEITYQRTGDWLYLLSDVDTTKIGTYQVWYKAYEKKYLPGQCQGYKTLVTFQVTDDVPPVFSESNPKEITHLIGSPYPDYQQLFHATDNSGSCQITVRDDQVQYQIPGIYPLFVTAFDGTLSTEVVVDVIVKDLEAPQIECFLENRKLVVEQYETVSLLPYFKATDQIDGDVTDSLSASFFSTDQVGQYNVTVTFEDRQHNQSKMTIVLEVVNTKELVLSLLSDELVLDYTGSYDDSFFKQNIQTSTYGTDNLLEEVEVDLSALKKKVGTYTIWYSIDHANQQKEVSCKVVLLSYEKPILEVSEINIPLGESFSYLDYIFVSDASDDEILKTLVIDDGKVDYTKEGRYQVMASVTNSSGLTTTKYFVLTIEKSSESDDVVKWGLLGVGLVLVCYLGYRFIRKRK</sequence>
<evidence type="ECO:0000313" key="3">
    <source>
        <dbReference type="EMBL" id="HIT50255.1"/>
    </source>
</evidence>
<feature type="signal peptide" evidence="2">
    <location>
        <begin position="1"/>
        <end position="22"/>
    </location>
</feature>
<keyword evidence="1" id="KW-1133">Transmembrane helix</keyword>
<dbReference type="AlphaFoldDB" id="A0A9D1KIF0"/>
<keyword evidence="2" id="KW-0732">Signal</keyword>
<reference evidence="3" key="2">
    <citation type="journal article" date="2021" name="PeerJ">
        <title>Extensive microbial diversity within the chicken gut microbiome revealed by metagenomics and culture.</title>
        <authorList>
            <person name="Gilroy R."/>
            <person name="Ravi A."/>
            <person name="Getino M."/>
            <person name="Pursley I."/>
            <person name="Horton D.L."/>
            <person name="Alikhan N.F."/>
            <person name="Baker D."/>
            <person name="Gharbi K."/>
            <person name="Hall N."/>
            <person name="Watson M."/>
            <person name="Adriaenssens E.M."/>
            <person name="Foster-Nyarko E."/>
            <person name="Jarju S."/>
            <person name="Secka A."/>
            <person name="Antonio M."/>
            <person name="Oren A."/>
            <person name="Chaudhuri R.R."/>
            <person name="La Ragione R."/>
            <person name="Hildebrand F."/>
            <person name="Pallen M.J."/>
        </authorList>
    </citation>
    <scope>NUCLEOTIDE SEQUENCE</scope>
    <source>
        <strain evidence="3">ChiW17-6978</strain>
    </source>
</reference>
<evidence type="ECO:0008006" key="5">
    <source>
        <dbReference type="Google" id="ProtNLM"/>
    </source>
</evidence>
<evidence type="ECO:0000256" key="1">
    <source>
        <dbReference type="SAM" id="Phobius"/>
    </source>
</evidence>
<reference evidence="3" key="1">
    <citation type="submission" date="2020-10" db="EMBL/GenBank/DDBJ databases">
        <authorList>
            <person name="Gilroy R."/>
        </authorList>
    </citation>
    <scope>NUCLEOTIDE SEQUENCE</scope>
    <source>
        <strain evidence="3">ChiW17-6978</strain>
    </source>
</reference>
<feature type="chain" id="PRO_5039457873" description="DUF5011 domain-containing protein" evidence="2">
    <location>
        <begin position="23"/>
        <end position="466"/>
    </location>
</feature>
<organism evidence="3 4">
    <name type="scientific">Candidatus Pelethenecus faecipullorum</name>
    <dbReference type="NCBI Taxonomy" id="2840900"/>
    <lineage>
        <taxon>Bacteria</taxon>
        <taxon>Bacillati</taxon>
        <taxon>Mycoplasmatota</taxon>
        <taxon>Mollicutes</taxon>
        <taxon>Candidatus Pelethenecus</taxon>
    </lineage>
</organism>
<comment type="caution">
    <text evidence="3">The sequence shown here is derived from an EMBL/GenBank/DDBJ whole genome shotgun (WGS) entry which is preliminary data.</text>
</comment>
<dbReference type="Proteomes" id="UP000886758">
    <property type="component" value="Unassembled WGS sequence"/>
</dbReference>
<dbReference type="Gene3D" id="2.60.40.10">
    <property type="entry name" value="Immunoglobulins"/>
    <property type="match status" value="2"/>
</dbReference>
<keyword evidence="1" id="KW-0472">Membrane</keyword>